<sequence length="129" mass="12891">MTDTAPTPTKGGPPPITPGPNGTITPTLGEINATDIDPYIAKAITPTNGWGLHCTDFDYYLVAGAHDGQGELIAAQVDPVEGDVGSPITLAAPAGSGALQIQSASCAAVVLTAADGTTLTYVPGQTAFQ</sequence>
<dbReference type="Proteomes" id="UP001056336">
    <property type="component" value="Chromosome"/>
</dbReference>
<dbReference type="EMBL" id="CP097332">
    <property type="protein sequence ID" value="UQX88711.1"/>
    <property type="molecule type" value="Genomic_DNA"/>
</dbReference>
<gene>
    <name evidence="2" type="ORF">M6D93_01605</name>
</gene>
<evidence type="ECO:0000256" key="1">
    <source>
        <dbReference type="SAM" id="MobiDB-lite"/>
    </source>
</evidence>
<feature type="compositionally biased region" description="Low complexity" evidence="1">
    <location>
        <begin position="1"/>
        <end position="10"/>
    </location>
</feature>
<organism evidence="2 3">
    <name type="scientific">Jatrophihabitans telluris</name>
    <dbReference type="NCBI Taxonomy" id="2038343"/>
    <lineage>
        <taxon>Bacteria</taxon>
        <taxon>Bacillati</taxon>
        <taxon>Actinomycetota</taxon>
        <taxon>Actinomycetes</taxon>
        <taxon>Jatrophihabitantales</taxon>
        <taxon>Jatrophihabitantaceae</taxon>
        <taxon>Jatrophihabitans</taxon>
    </lineage>
</organism>
<feature type="region of interest" description="Disordered" evidence="1">
    <location>
        <begin position="1"/>
        <end position="28"/>
    </location>
</feature>
<reference evidence="2" key="2">
    <citation type="submission" date="2022-05" db="EMBL/GenBank/DDBJ databases">
        <authorList>
            <person name="Kim J.-S."/>
            <person name="Lee K."/>
            <person name="Suh M."/>
            <person name="Eom M."/>
            <person name="Kim J.-S."/>
            <person name="Kim D.-S."/>
            <person name="Ko S.-H."/>
            <person name="Shin Y."/>
            <person name="Lee J.-S."/>
        </authorList>
    </citation>
    <scope>NUCLEOTIDE SEQUENCE</scope>
    <source>
        <strain evidence="2">N237</strain>
    </source>
</reference>
<protein>
    <submittedName>
        <fullName evidence="2">Uncharacterized protein</fullName>
    </submittedName>
</protein>
<feature type="compositionally biased region" description="Low complexity" evidence="1">
    <location>
        <begin position="19"/>
        <end position="28"/>
    </location>
</feature>
<reference evidence="2" key="1">
    <citation type="journal article" date="2018" name="Int. J. Syst. Evol. Microbiol.">
        <title>Jatrophihabitans telluris sp. nov., isolated from sediment soil of lava forest wetlands and the emended description of the genus Jatrophihabitans.</title>
        <authorList>
            <person name="Lee K.C."/>
            <person name="Suh M.K."/>
            <person name="Eom M.K."/>
            <person name="Kim K.K."/>
            <person name="Kim J.S."/>
            <person name="Kim D.S."/>
            <person name="Ko S.H."/>
            <person name="Shin Y.K."/>
            <person name="Lee J.S."/>
        </authorList>
    </citation>
    <scope>NUCLEOTIDE SEQUENCE</scope>
    <source>
        <strain evidence="2">N237</strain>
    </source>
</reference>
<evidence type="ECO:0000313" key="3">
    <source>
        <dbReference type="Proteomes" id="UP001056336"/>
    </source>
</evidence>
<evidence type="ECO:0000313" key="2">
    <source>
        <dbReference type="EMBL" id="UQX88711.1"/>
    </source>
</evidence>
<proteinExistence type="predicted"/>
<keyword evidence="3" id="KW-1185">Reference proteome</keyword>
<name>A0ABY4R0R2_9ACTN</name>
<dbReference type="RefSeq" id="WP_249772422.1">
    <property type="nucleotide sequence ID" value="NZ_CP097332.1"/>
</dbReference>
<accession>A0ABY4R0R2</accession>